<evidence type="ECO:0000256" key="9">
    <source>
        <dbReference type="ARBA" id="ARBA00049535"/>
    </source>
</evidence>
<dbReference type="InterPro" id="IPR029057">
    <property type="entry name" value="PRTase-like"/>
</dbReference>
<evidence type="ECO:0000256" key="7">
    <source>
        <dbReference type="ARBA" id="ARBA00022840"/>
    </source>
</evidence>
<dbReference type="Pfam" id="PF14572">
    <property type="entry name" value="Pribosyl_synth"/>
    <property type="match status" value="1"/>
</dbReference>
<dbReference type="PANTHER" id="PTHR10210:SF41">
    <property type="entry name" value="RIBOSE-PHOSPHATE PYROPHOSPHOKINASE 1, CHLOROPLASTIC"/>
    <property type="match status" value="1"/>
</dbReference>
<dbReference type="GO" id="GO:0005737">
    <property type="term" value="C:cytoplasm"/>
    <property type="evidence" value="ECO:0007669"/>
    <property type="project" value="TreeGrafter"/>
</dbReference>
<evidence type="ECO:0000256" key="1">
    <source>
        <dbReference type="ARBA" id="ARBA00013247"/>
    </source>
</evidence>
<keyword evidence="2 11" id="KW-0808">Transferase</keyword>
<evidence type="ECO:0000256" key="5">
    <source>
        <dbReference type="ARBA" id="ARBA00022741"/>
    </source>
</evidence>
<dbReference type="GO" id="GO:0016301">
    <property type="term" value="F:kinase activity"/>
    <property type="evidence" value="ECO:0007669"/>
    <property type="project" value="UniProtKB-KW"/>
</dbReference>
<keyword evidence="4" id="KW-0545">Nucleotide biosynthesis</keyword>
<evidence type="ECO:0000256" key="2">
    <source>
        <dbReference type="ARBA" id="ARBA00022679"/>
    </source>
</evidence>
<dbReference type="FunFam" id="3.40.50.2020:FF:000007">
    <property type="entry name" value="Ribose-phosphate pyrophosphokinase"/>
    <property type="match status" value="1"/>
</dbReference>
<dbReference type="SUPFAM" id="SSF53271">
    <property type="entry name" value="PRTase-like"/>
    <property type="match status" value="1"/>
</dbReference>
<protein>
    <recommendedName>
        <fullName evidence="1">ribose-phosphate diphosphokinase</fullName>
        <ecNumber evidence="1">2.7.6.1</ecNumber>
    </recommendedName>
</protein>
<evidence type="ECO:0000256" key="8">
    <source>
        <dbReference type="ARBA" id="ARBA00022842"/>
    </source>
</evidence>
<evidence type="ECO:0000256" key="4">
    <source>
        <dbReference type="ARBA" id="ARBA00022727"/>
    </source>
</evidence>
<evidence type="ECO:0000256" key="3">
    <source>
        <dbReference type="ARBA" id="ARBA00022723"/>
    </source>
</evidence>
<dbReference type="InterPro" id="IPR005946">
    <property type="entry name" value="Rib-P_diPkinase"/>
</dbReference>
<dbReference type="GO" id="GO:0000287">
    <property type="term" value="F:magnesium ion binding"/>
    <property type="evidence" value="ECO:0007669"/>
    <property type="project" value="InterPro"/>
</dbReference>
<evidence type="ECO:0000313" key="11">
    <source>
        <dbReference type="EMBL" id="CEG20713.1"/>
    </source>
</evidence>
<dbReference type="SMART" id="SM01400">
    <property type="entry name" value="Pribosyltran_N"/>
    <property type="match status" value="1"/>
</dbReference>
<dbReference type="InterPro" id="IPR000836">
    <property type="entry name" value="PRTase_dom"/>
</dbReference>
<dbReference type="GO" id="GO:0005524">
    <property type="term" value="F:ATP binding"/>
    <property type="evidence" value="ECO:0007669"/>
    <property type="project" value="UniProtKB-KW"/>
</dbReference>
<dbReference type="PANTHER" id="PTHR10210">
    <property type="entry name" value="RIBOSE-PHOSPHATE DIPHOSPHOKINASE FAMILY MEMBER"/>
    <property type="match status" value="1"/>
</dbReference>
<dbReference type="GO" id="GO:0002189">
    <property type="term" value="C:ribose phosphate diphosphokinase complex"/>
    <property type="evidence" value="ECO:0007669"/>
    <property type="project" value="TreeGrafter"/>
</dbReference>
<name>A0A098EEJ4_ANAPH</name>
<keyword evidence="5" id="KW-0547">Nucleotide-binding</keyword>
<gene>
    <name evidence="11" type="primary">prsA</name>
    <name evidence="11" type="ORF">ANAPHAGO_00461</name>
</gene>
<keyword evidence="6 11" id="KW-0418">Kinase</keyword>
<dbReference type="GO" id="GO:0006164">
    <property type="term" value="P:purine nucleotide biosynthetic process"/>
    <property type="evidence" value="ECO:0007669"/>
    <property type="project" value="TreeGrafter"/>
</dbReference>
<dbReference type="AlphaFoldDB" id="A0A098EEJ4"/>
<comment type="catalytic activity">
    <reaction evidence="9">
        <text>D-ribose 5-phosphate + ATP = 5-phospho-alpha-D-ribose 1-diphosphate + AMP + H(+)</text>
        <dbReference type="Rhea" id="RHEA:15609"/>
        <dbReference type="ChEBI" id="CHEBI:15378"/>
        <dbReference type="ChEBI" id="CHEBI:30616"/>
        <dbReference type="ChEBI" id="CHEBI:58017"/>
        <dbReference type="ChEBI" id="CHEBI:78346"/>
        <dbReference type="ChEBI" id="CHEBI:456215"/>
        <dbReference type="EC" id="2.7.6.1"/>
    </reaction>
</comment>
<dbReference type="NCBIfam" id="TIGR01251">
    <property type="entry name" value="ribP_PPkin"/>
    <property type="match status" value="1"/>
</dbReference>
<evidence type="ECO:0000256" key="6">
    <source>
        <dbReference type="ARBA" id="ARBA00022777"/>
    </source>
</evidence>
<sequence>MVIIPGSTSLALARSVSGMLDVPMVIPCVSRFADGEINLEVPTGVATGSGHIVLMQSLSAPASDNLVELMLLTDAVRRTLAPQRITAVIPYLCYSRQDRVMQRVDSQETFTSALSAKVIARILSTSGLDHIVTLDLHSQQAAGFFDVPFTNISAYDVFVDYFSGSNLLERLVIVSPDYGALGRVRAFVRMLSSRYNMNSIQVAVIDKYREGPGISEVMHVVGNVQDRHCFILDDIVDSGGTLCNAAAALKTRGAISVHSFITHGVLSGRAIDAIGTAELDSLVITDTIHNPDRVNLPEKIKVLSVDRLLSNYLLSHAVWRKN</sequence>
<dbReference type="RefSeq" id="WP_060757762.1">
    <property type="nucleotide sequence ID" value="NZ_CCXQ01000068.1"/>
</dbReference>
<dbReference type="Gene3D" id="3.40.50.2020">
    <property type="match status" value="2"/>
</dbReference>
<keyword evidence="7" id="KW-0067">ATP-binding</keyword>
<dbReference type="InterPro" id="IPR029099">
    <property type="entry name" value="Pribosyltran_N"/>
</dbReference>
<dbReference type="CDD" id="cd06223">
    <property type="entry name" value="PRTases_typeI"/>
    <property type="match status" value="1"/>
</dbReference>
<evidence type="ECO:0000259" key="10">
    <source>
        <dbReference type="Pfam" id="PF13793"/>
    </source>
</evidence>
<keyword evidence="8" id="KW-0460">Magnesium</keyword>
<dbReference type="EMBL" id="CCXQ01000068">
    <property type="protein sequence ID" value="CEG20713.1"/>
    <property type="molecule type" value="Genomic_DNA"/>
</dbReference>
<organism evidence="11 12">
    <name type="scientific">Anaplasma phagocytophilum</name>
    <name type="common">Ehrlichia phagocytophila</name>
    <dbReference type="NCBI Taxonomy" id="948"/>
    <lineage>
        <taxon>Bacteria</taxon>
        <taxon>Pseudomonadati</taxon>
        <taxon>Pseudomonadota</taxon>
        <taxon>Alphaproteobacteria</taxon>
        <taxon>Rickettsiales</taxon>
        <taxon>Anaplasmataceae</taxon>
        <taxon>Anaplasma</taxon>
        <taxon>phagocytophilum group</taxon>
    </lineage>
</organism>
<dbReference type="Pfam" id="PF13793">
    <property type="entry name" value="Pribosyltran_N"/>
    <property type="match status" value="1"/>
</dbReference>
<dbReference type="GO" id="GO:0006015">
    <property type="term" value="P:5-phosphoribose 1-diphosphate biosynthetic process"/>
    <property type="evidence" value="ECO:0007669"/>
    <property type="project" value="TreeGrafter"/>
</dbReference>
<keyword evidence="3" id="KW-0479">Metal-binding</keyword>
<proteinExistence type="predicted"/>
<accession>A0A098EEJ4</accession>
<reference evidence="11 12" key="1">
    <citation type="submission" date="2014-09" db="EMBL/GenBank/DDBJ databases">
        <authorList>
            <person name="Loux Valentin"/>
            <person name="Dugat Thibaut"/>
        </authorList>
    </citation>
    <scope>NUCLEOTIDE SEQUENCE [LARGE SCALE GENOMIC DNA]</scope>
    <source>
        <strain evidence="11 12">BOV-10_179</strain>
    </source>
</reference>
<evidence type="ECO:0000313" key="12">
    <source>
        <dbReference type="Proteomes" id="UP000055047"/>
    </source>
</evidence>
<feature type="domain" description="Ribose-phosphate pyrophosphokinase N-terminal" evidence="10">
    <location>
        <begin position="1"/>
        <end position="127"/>
    </location>
</feature>
<dbReference type="Proteomes" id="UP000055047">
    <property type="component" value="Unassembled WGS sequence"/>
</dbReference>
<dbReference type="EC" id="2.7.6.1" evidence="1"/>
<dbReference type="GO" id="GO:0004749">
    <property type="term" value="F:ribose phosphate diphosphokinase activity"/>
    <property type="evidence" value="ECO:0007669"/>
    <property type="project" value="UniProtKB-EC"/>
</dbReference>